<feature type="domain" description="DUF4097" evidence="2">
    <location>
        <begin position="179"/>
        <end position="340"/>
    </location>
</feature>
<evidence type="ECO:0000313" key="3">
    <source>
        <dbReference type="EMBL" id="CBA61003.1"/>
    </source>
</evidence>
<accession>A0A0H3N431</accession>
<dbReference type="RefSeq" id="WP_009888362.1">
    <property type="nucleotide sequence ID" value="NC_013315.1"/>
</dbReference>
<organism evidence="3 4">
    <name type="scientific">Clostridioides difficile (strain CD196)</name>
    <name type="common">Peptoclostridium difficile</name>
    <dbReference type="NCBI Taxonomy" id="645462"/>
    <lineage>
        <taxon>Bacteria</taxon>
        <taxon>Bacillati</taxon>
        <taxon>Bacillota</taxon>
        <taxon>Clostridia</taxon>
        <taxon>Peptostreptococcales</taxon>
        <taxon>Peptostreptococcaceae</taxon>
        <taxon>Clostridioides</taxon>
    </lineage>
</organism>
<reference evidence="3 4" key="1">
    <citation type="journal article" date="2009" name="Genome Biol.">
        <title>Comparative genome and phenotypic analysis of Clostridium difficile 027 strains provides insight into the evolution of a hypervirulent bacterium.</title>
        <authorList>
            <person name="Stabler R.A."/>
            <person name="He M."/>
            <person name="Dawson L."/>
            <person name="Martin M."/>
            <person name="Valiente E."/>
            <person name="Corton C."/>
            <person name="Lawley T.D."/>
            <person name="Sebaihia M."/>
            <person name="Quail M.A."/>
            <person name="Rose G."/>
            <person name="Gerding D.N."/>
            <person name="Gibert M."/>
            <person name="Popoff M.R."/>
            <person name="Parkhill J."/>
            <person name="Dougan G."/>
            <person name="Wren B.W."/>
        </authorList>
    </citation>
    <scope>NUCLEOTIDE SEQUENCE [LARGE SCALE GENOMIC DNA]</scope>
    <source>
        <strain evidence="3 4">CD196</strain>
    </source>
</reference>
<dbReference type="HOGENOM" id="CLU_796594_0_0_9"/>
<feature type="transmembrane region" description="Helical" evidence="1">
    <location>
        <begin position="12"/>
        <end position="33"/>
    </location>
</feature>
<protein>
    <recommendedName>
        <fullName evidence="2">DUF4097 domain-containing protein</fullName>
    </recommendedName>
</protein>
<evidence type="ECO:0000313" key="4">
    <source>
        <dbReference type="Proteomes" id="UP000002068"/>
    </source>
</evidence>
<keyword evidence="1" id="KW-1133">Transmembrane helix</keyword>
<dbReference type="KEGG" id="cdc:CD196_0518"/>
<keyword evidence="1" id="KW-0472">Membrane</keyword>
<name>A0A0H3N431_CLODC</name>
<keyword evidence="1" id="KW-0812">Transmembrane</keyword>
<dbReference type="Proteomes" id="UP000002068">
    <property type="component" value="Chromosome"/>
</dbReference>
<dbReference type="InterPro" id="IPR025164">
    <property type="entry name" value="Toastrack_DUF4097"/>
</dbReference>
<dbReference type="EMBL" id="FN538970">
    <property type="protein sequence ID" value="CBA61003.1"/>
    <property type="molecule type" value="Genomic_DNA"/>
</dbReference>
<evidence type="ECO:0000259" key="2">
    <source>
        <dbReference type="Pfam" id="PF13349"/>
    </source>
</evidence>
<proteinExistence type="predicted"/>
<sequence length="345" mass="38284">MNKKLIKAKIFIWSILAISLSIVFISLLIGTIISHSFNFPFNTLNPKYNYDNYIVAKNESFSDKINDINVDWISGEVRIKRSDSNKIKLIQKIPSNFSKKKLAKIMVDGNSLSIYDNSTKKFFIGINLPKPTILELYLPNKLYDKITLYTTSADIYSTYIRSNTVEANTISGAIGLSGNINKINLDTTSGHIDITKLNSKNATLKSTSGEIQLSGKIDVLNLETTNGNINLKDIYNKNLTCSSVSGKMNLSGVFSDIKAESTSSNIKINSSKMLSSLYCETTSANVDLSIPDNPGFTLNFDKVSGVLDSDFELNRHSDLYTYKNGITNLYLSTTNGNLTIIKNNH</sequence>
<evidence type="ECO:0000256" key="1">
    <source>
        <dbReference type="SAM" id="Phobius"/>
    </source>
</evidence>
<gene>
    <name evidence="3" type="ordered locus">CD196_0518</name>
</gene>
<dbReference type="AlphaFoldDB" id="A0A0H3N431"/>
<dbReference type="Pfam" id="PF13349">
    <property type="entry name" value="DUF4097"/>
    <property type="match status" value="1"/>
</dbReference>